<organism evidence="2 3">
    <name type="scientific">Corvus brachyrhynchos</name>
    <name type="common">American crow</name>
    <dbReference type="NCBI Taxonomy" id="85066"/>
    <lineage>
        <taxon>Eukaryota</taxon>
        <taxon>Metazoa</taxon>
        <taxon>Chordata</taxon>
        <taxon>Craniata</taxon>
        <taxon>Vertebrata</taxon>
        <taxon>Euteleostomi</taxon>
        <taxon>Archelosauria</taxon>
        <taxon>Archosauria</taxon>
        <taxon>Dinosauria</taxon>
        <taxon>Saurischia</taxon>
        <taxon>Theropoda</taxon>
        <taxon>Coelurosauria</taxon>
        <taxon>Aves</taxon>
        <taxon>Neognathae</taxon>
        <taxon>Neoaves</taxon>
        <taxon>Telluraves</taxon>
        <taxon>Australaves</taxon>
        <taxon>Passeriformes</taxon>
        <taxon>Corvoidea</taxon>
        <taxon>Corvidae</taxon>
        <taxon>Corvus</taxon>
    </lineage>
</organism>
<protein>
    <submittedName>
        <fullName evidence="2">Uncharacterized protein</fullName>
    </submittedName>
</protein>
<evidence type="ECO:0000313" key="2">
    <source>
        <dbReference type="EMBL" id="KFO60206.1"/>
    </source>
</evidence>
<keyword evidence="3" id="KW-1185">Reference proteome</keyword>
<feature type="non-terminal residue" evidence="2">
    <location>
        <position position="70"/>
    </location>
</feature>
<sequence length="70" mass="7123">PSQCLRPTPPTGSGQTHGCCLGSWPKSSTSGHSPRWAGGGAGQQHKVGEAAFPLCPHHSTHTCHPSGQGV</sequence>
<dbReference type="AlphaFoldDB" id="A0A091ET91"/>
<reference evidence="2 3" key="1">
    <citation type="submission" date="2014-04" db="EMBL/GenBank/DDBJ databases">
        <title>Genome evolution of avian class.</title>
        <authorList>
            <person name="Zhang G."/>
            <person name="Li C."/>
        </authorList>
    </citation>
    <scope>NUCLEOTIDE SEQUENCE [LARGE SCALE GENOMIC DNA]</scope>
    <source>
        <strain evidence="2">BGI_N302</strain>
    </source>
</reference>
<proteinExistence type="predicted"/>
<accession>A0A091ET91</accession>
<feature type="region of interest" description="Disordered" evidence="1">
    <location>
        <begin position="1"/>
        <end position="45"/>
    </location>
</feature>
<feature type="compositionally biased region" description="Polar residues" evidence="1">
    <location>
        <begin position="1"/>
        <end position="16"/>
    </location>
</feature>
<gene>
    <name evidence="2" type="ORF">N302_13968</name>
</gene>
<feature type="non-terminal residue" evidence="2">
    <location>
        <position position="1"/>
    </location>
</feature>
<name>A0A091ET91_CORBR</name>
<dbReference type="EMBL" id="KK718920">
    <property type="protein sequence ID" value="KFO60206.1"/>
    <property type="molecule type" value="Genomic_DNA"/>
</dbReference>
<dbReference type="Proteomes" id="UP000052976">
    <property type="component" value="Unassembled WGS sequence"/>
</dbReference>
<evidence type="ECO:0000313" key="3">
    <source>
        <dbReference type="Proteomes" id="UP000052976"/>
    </source>
</evidence>
<evidence type="ECO:0000256" key="1">
    <source>
        <dbReference type="SAM" id="MobiDB-lite"/>
    </source>
</evidence>